<dbReference type="AlphaFoldDB" id="A0A835YMW2"/>
<evidence type="ECO:0000313" key="2">
    <source>
        <dbReference type="Proteomes" id="UP000664859"/>
    </source>
</evidence>
<evidence type="ECO:0000313" key="1">
    <source>
        <dbReference type="EMBL" id="KAG5178094.1"/>
    </source>
</evidence>
<dbReference type="PANTHER" id="PTHR28037:SF1">
    <property type="entry name" value="ALCOHOL O-ACETYLTRANSFERASE 1-RELATED"/>
    <property type="match status" value="1"/>
</dbReference>
<proteinExistence type="predicted"/>
<comment type="caution">
    <text evidence="1">The sequence shown here is derived from an EMBL/GenBank/DDBJ whole genome shotgun (WGS) entry which is preliminary data.</text>
</comment>
<dbReference type="OrthoDB" id="10016361at2759"/>
<keyword evidence="2" id="KW-1185">Reference proteome</keyword>
<name>A0A835YMW2_9STRA</name>
<organism evidence="1 2">
    <name type="scientific">Tribonema minus</name>
    <dbReference type="NCBI Taxonomy" id="303371"/>
    <lineage>
        <taxon>Eukaryota</taxon>
        <taxon>Sar</taxon>
        <taxon>Stramenopiles</taxon>
        <taxon>Ochrophyta</taxon>
        <taxon>PX clade</taxon>
        <taxon>Xanthophyceae</taxon>
        <taxon>Tribonematales</taxon>
        <taxon>Tribonemataceae</taxon>
        <taxon>Tribonema</taxon>
    </lineage>
</organism>
<gene>
    <name evidence="1" type="ORF">JKP88DRAFT_330732</name>
</gene>
<dbReference type="PANTHER" id="PTHR28037">
    <property type="entry name" value="ALCOHOL O-ACETYLTRANSFERASE 1-RELATED"/>
    <property type="match status" value="1"/>
</dbReference>
<protein>
    <submittedName>
        <fullName evidence="1">Uncharacterized protein</fullName>
    </submittedName>
</protein>
<dbReference type="InterPro" id="IPR052058">
    <property type="entry name" value="Alcohol_O-acetyltransferase"/>
</dbReference>
<dbReference type="Proteomes" id="UP000664859">
    <property type="component" value="Unassembled WGS sequence"/>
</dbReference>
<reference evidence="1" key="1">
    <citation type="submission" date="2021-02" db="EMBL/GenBank/DDBJ databases">
        <title>First Annotated Genome of the Yellow-green Alga Tribonema minus.</title>
        <authorList>
            <person name="Mahan K.M."/>
        </authorList>
    </citation>
    <scope>NUCLEOTIDE SEQUENCE</scope>
    <source>
        <strain evidence="1">UTEX B ZZ1240</strain>
    </source>
</reference>
<accession>A0A835YMW2</accession>
<dbReference type="EMBL" id="JAFCMP010000518">
    <property type="protein sequence ID" value="KAG5178094.1"/>
    <property type="molecule type" value="Genomic_DNA"/>
</dbReference>
<sequence length="325" mass="35213">MLERTSTSRRSALGRVLRSVVVSAISFAIAHSKKATPLLPLEPSQIKLDRVPLPRNACAFAFANGNAQNLSAAVERCHQEKVTLHGPISVLIALALAEAKRRSQGEGERGPIRMAVDVDYNLRGAVEPLLNRNEHVGLLIGIGTIKEFSEQGLELSGNFWDAARAAKAQTDATRTSLAFDLTMAVADNGLDTPEKNVRLFGNAEGGVISDVNILNIGRYPFPLEHTCMIDSEGSTAAQHRRSVKVQEVHLVNSMPSVAPSMAAYFIATTRMHYAIAHKFETELGCQMMQLVVATIESIGTIDAEETVGQGSHRVFDNFNAEAGRQ</sequence>